<dbReference type="InterPro" id="IPR016181">
    <property type="entry name" value="Acyl_CoA_acyltransferase"/>
</dbReference>
<comment type="caution">
    <text evidence="1">The sequence shown here is derived from an EMBL/GenBank/DDBJ whole genome shotgun (WGS) entry which is preliminary data.</text>
</comment>
<dbReference type="EMBL" id="JBAKIA010000005">
    <property type="protein sequence ID" value="MEJ8474604.1"/>
    <property type="molecule type" value="Genomic_DNA"/>
</dbReference>
<dbReference type="Proteomes" id="UP001385499">
    <property type="component" value="Unassembled WGS sequence"/>
</dbReference>
<gene>
    <name evidence="1" type="ORF">V6575_10940</name>
</gene>
<organism evidence="1 2">
    <name type="scientific">Roseibium algae</name>
    <dbReference type="NCBI Taxonomy" id="3123038"/>
    <lineage>
        <taxon>Bacteria</taxon>
        <taxon>Pseudomonadati</taxon>
        <taxon>Pseudomonadota</taxon>
        <taxon>Alphaproteobacteria</taxon>
        <taxon>Hyphomicrobiales</taxon>
        <taxon>Stappiaceae</taxon>
        <taxon>Roseibium</taxon>
    </lineage>
</organism>
<proteinExistence type="predicted"/>
<dbReference type="Gene3D" id="3.40.630.30">
    <property type="match status" value="1"/>
</dbReference>
<dbReference type="RefSeq" id="WP_340274345.1">
    <property type="nucleotide sequence ID" value="NZ_JBAKIA010000005.1"/>
</dbReference>
<name>A0ABU8TKA6_9HYPH</name>
<keyword evidence="2" id="KW-1185">Reference proteome</keyword>
<evidence type="ECO:0008006" key="3">
    <source>
        <dbReference type="Google" id="ProtNLM"/>
    </source>
</evidence>
<reference evidence="1 2" key="1">
    <citation type="submission" date="2024-02" db="EMBL/GenBank/DDBJ databases">
        <title>Roseibium algae sp. nov., isolated from marine alga (Grateloupia sp.), showing potential in myo-inositol conversion.</title>
        <authorList>
            <person name="Wang Y."/>
        </authorList>
    </citation>
    <scope>NUCLEOTIDE SEQUENCE [LARGE SCALE GENOMIC DNA]</scope>
    <source>
        <strain evidence="1 2">H3510</strain>
    </source>
</reference>
<evidence type="ECO:0000313" key="1">
    <source>
        <dbReference type="EMBL" id="MEJ8474604.1"/>
    </source>
</evidence>
<protein>
    <recommendedName>
        <fullName evidence="3">N-acetyltransferase domain-containing protein</fullName>
    </recommendedName>
</protein>
<sequence length="164" mass="18767">MARIVELCIRDASYVAANMRAADFEEISCLWQEFDARALGIFAVEHSVPGFAWAIRDNEGQPVAAYGMSYAAPFDPEHWQAWAFGTDRFRRVVPLMTRHLQSIRDLIEANCRRLQVLTHLDHDLSHRWLSKCGAKREGVLHGYGRNGEAFAVYAWLREEGNTDE</sequence>
<accession>A0ABU8TKA6</accession>
<dbReference type="SUPFAM" id="SSF55729">
    <property type="entry name" value="Acyl-CoA N-acyltransferases (Nat)"/>
    <property type="match status" value="1"/>
</dbReference>
<evidence type="ECO:0000313" key="2">
    <source>
        <dbReference type="Proteomes" id="UP001385499"/>
    </source>
</evidence>